<reference evidence="1 2" key="1">
    <citation type="submission" date="2016-10" db="EMBL/GenBank/DDBJ databases">
        <authorList>
            <person name="de Groot N.N."/>
        </authorList>
    </citation>
    <scope>NUCLEOTIDE SEQUENCE [LARGE SCALE GENOMIC DNA]</scope>
    <source>
        <strain evidence="1 2">DSM 43067</strain>
    </source>
</reference>
<accession>A0A1I5XJE5</accession>
<organism evidence="1 2">
    <name type="scientific">Actinomadura madurae</name>
    <dbReference type="NCBI Taxonomy" id="1993"/>
    <lineage>
        <taxon>Bacteria</taxon>
        <taxon>Bacillati</taxon>
        <taxon>Actinomycetota</taxon>
        <taxon>Actinomycetes</taxon>
        <taxon>Streptosporangiales</taxon>
        <taxon>Thermomonosporaceae</taxon>
        <taxon>Actinomadura</taxon>
    </lineage>
</organism>
<dbReference type="Proteomes" id="UP000183413">
    <property type="component" value="Unassembled WGS sequence"/>
</dbReference>
<protein>
    <submittedName>
        <fullName evidence="1">Uncharacterized protein</fullName>
    </submittedName>
</protein>
<dbReference type="STRING" id="1993.SAMN04489713_12747"/>
<dbReference type="AlphaFoldDB" id="A0A1I5XJE5"/>
<dbReference type="EMBL" id="FOVH01000027">
    <property type="protein sequence ID" value="SFQ32093.1"/>
    <property type="molecule type" value="Genomic_DNA"/>
</dbReference>
<name>A0A1I5XJE5_9ACTN</name>
<keyword evidence="2" id="KW-1185">Reference proteome</keyword>
<evidence type="ECO:0000313" key="1">
    <source>
        <dbReference type="EMBL" id="SFQ32093.1"/>
    </source>
</evidence>
<proteinExistence type="predicted"/>
<sequence>MSQVPRLATTYSLVVPDEETARNGAQELAARGHALVRVAPAPGSGWRIDSLDEGPFPDDDETWWAAAENRIVSRLSEDLGGTVRLSTALPETARRFLPEGETICDRTAGQVRDARLSALSSEPARAPRPVIVHDLANPEPSDGPTGEPVVLLGLDDVDWAALTGAYGPADDVPDILRGLAANDEAWDEFTEEYFSTVVHQDTCYDCTPETVGFLVQLARAPRLTPEYRLDLLIHLAYIATIDPVPVTAEAGTNEAGSYEAASCRAVIERIPDLMALWPDASASARAWLIVLAALGMDGGAPPEFEAFRRRVEGPSPALDLALALVSGDEDGALKLTIAAASWDQRVPPLLEAPIPLRARHLKVLVHLALEELTPAR</sequence>
<gene>
    <name evidence="1" type="ORF">SAMN04489713_12747</name>
</gene>
<dbReference type="InParanoid" id="A0A1I5XJE5"/>
<evidence type="ECO:0000313" key="2">
    <source>
        <dbReference type="Proteomes" id="UP000183413"/>
    </source>
</evidence>
<dbReference type="RefSeq" id="WP_075024690.1">
    <property type="nucleotide sequence ID" value="NZ_FOVH01000027.1"/>
</dbReference>